<dbReference type="Pfam" id="PF00068">
    <property type="entry name" value="Phospholip_A2_1"/>
    <property type="match status" value="1"/>
</dbReference>
<gene>
    <name evidence="7" type="primary">LOC117349219</name>
</gene>
<dbReference type="RefSeq" id="XP_033778303.1">
    <property type="nucleotide sequence ID" value="XM_033922412.1"/>
</dbReference>
<dbReference type="InterPro" id="IPR001211">
    <property type="entry name" value="PLA2"/>
</dbReference>
<keyword evidence="3" id="KW-1015">Disulfide bond</keyword>
<comment type="subcellular location">
    <subcellularLocation>
        <location evidence="1">Secreted</location>
    </subcellularLocation>
</comment>
<dbReference type="GO" id="GO:0004623">
    <property type="term" value="F:phospholipase A2 activity"/>
    <property type="evidence" value="ECO:0007669"/>
    <property type="project" value="InterPro"/>
</dbReference>
<comment type="similarity">
    <text evidence="4">Belongs to the phospholipase A2 family.</text>
</comment>
<feature type="domain" description="Phospholipase A2-like central" evidence="5">
    <location>
        <begin position="58"/>
        <end position="167"/>
    </location>
</feature>
<accession>A0A6P8PU67</accession>
<dbReference type="AlphaFoldDB" id="A0A6P8PU67"/>
<proteinExistence type="inferred from homology"/>
<dbReference type="GO" id="GO:0016042">
    <property type="term" value="P:lipid catabolic process"/>
    <property type="evidence" value="ECO:0007669"/>
    <property type="project" value="InterPro"/>
</dbReference>
<evidence type="ECO:0000313" key="7">
    <source>
        <dbReference type="RefSeq" id="XP_033778303.1"/>
    </source>
</evidence>
<dbReference type="GO" id="GO:0005509">
    <property type="term" value="F:calcium ion binding"/>
    <property type="evidence" value="ECO:0007669"/>
    <property type="project" value="InterPro"/>
</dbReference>
<dbReference type="PRINTS" id="PR00389">
    <property type="entry name" value="PHPHLIPASEA2"/>
</dbReference>
<dbReference type="OrthoDB" id="5841574at2759"/>
<dbReference type="GO" id="GO:0050482">
    <property type="term" value="P:arachidonate secretion"/>
    <property type="evidence" value="ECO:0007669"/>
    <property type="project" value="InterPro"/>
</dbReference>
<reference evidence="7" key="1">
    <citation type="submission" date="2025-08" db="UniProtKB">
        <authorList>
            <consortium name="RefSeq"/>
        </authorList>
    </citation>
    <scope>IDENTIFICATION</scope>
</reference>
<evidence type="ECO:0000256" key="1">
    <source>
        <dbReference type="ARBA" id="ARBA00004613"/>
    </source>
</evidence>
<evidence type="ECO:0000256" key="4">
    <source>
        <dbReference type="RuleBase" id="RU003654"/>
    </source>
</evidence>
<feature type="disulfide bond" evidence="3">
    <location>
        <begin position="91"/>
        <end position="145"/>
    </location>
</feature>
<name>A0A6P8PU67_GEOSA</name>
<dbReference type="GO" id="GO:0006644">
    <property type="term" value="P:phospholipid metabolic process"/>
    <property type="evidence" value="ECO:0007669"/>
    <property type="project" value="InterPro"/>
</dbReference>
<dbReference type="GO" id="GO:0005576">
    <property type="term" value="C:extracellular region"/>
    <property type="evidence" value="ECO:0007669"/>
    <property type="project" value="UniProtKB-SubCell"/>
</dbReference>
<protein>
    <submittedName>
        <fullName evidence="7">Basic phospholipase A2-like</fullName>
    </submittedName>
</protein>
<feature type="disulfide bond" evidence="3">
    <location>
        <begin position="107"/>
        <end position="131"/>
    </location>
</feature>
<dbReference type="InterPro" id="IPR036444">
    <property type="entry name" value="PLipase_A2_dom_sf"/>
</dbReference>
<evidence type="ECO:0000256" key="2">
    <source>
        <dbReference type="ARBA" id="ARBA00022525"/>
    </source>
</evidence>
<keyword evidence="2" id="KW-0964">Secreted</keyword>
<dbReference type="KEGG" id="gsh:117349219"/>
<organism evidence="6 7">
    <name type="scientific">Geotrypetes seraphini</name>
    <name type="common">Gaboon caecilian</name>
    <name type="synonym">Caecilia seraphini</name>
    <dbReference type="NCBI Taxonomy" id="260995"/>
    <lineage>
        <taxon>Eukaryota</taxon>
        <taxon>Metazoa</taxon>
        <taxon>Chordata</taxon>
        <taxon>Craniata</taxon>
        <taxon>Vertebrata</taxon>
        <taxon>Euteleostomi</taxon>
        <taxon>Amphibia</taxon>
        <taxon>Gymnophiona</taxon>
        <taxon>Geotrypetes</taxon>
    </lineage>
</organism>
<feature type="disulfide bond" evidence="3">
    <location>
        <begin position="98"/>
        <end position="138"/>
    </location>
</feature>
<dbReference type="SMART" id="SM00085">
    <property type="entry name" value="PA2c"/>
    <property type="match status" value="1"/>
</dbReference>
<evidence type="ECO:0000259" key="5">
    <source>
        <dbReference type="SMART" id="SM00085"/>
    </source>
</evidence>
<dbReference type="Proteomes" id="UP000515159">
    <property type="component" value="Chromosome 15"/>
</dbReference>
<keyword evidence="6" id="KW-1185">Reference proteome</keyword>
<evidence type="ECO:0000256" key="3">
    <source>
        <dbReference type="PIRSR" id="PIRSR601211-3"/>
    </source>
</evidence>
<dbReference type="InterPro" id="IPR016090">
    <property type="entry name" value="PLA2-like_dom"/>
</dbReference>
<evidence type="ECO:0000313" key="6">
    <source>
        <dbReference type="Proteomes" id="UP000515159"/>
    </source>
</evidence>
<dbReference type="SUPFAM" id="SSF48619">
    <property type="entry name" value="Phospholipase A2, PLA2"/>
    <property type="match status" value="1"/>
</dbReference>
<dbReference type="Gene3D" id="1.20.90.10">
    <property type="entry name" value="Phospholipase A2 domain"/>
    <property type="match status" value="1"/>
</dbReference>
<dbReference type="InParanoid" id="A0A6P8PU67"/>
<dbReference type="GeneID" id="117349219"/>
<sequence length="171" mass="19056">MFFKIISHKLQNCQDFSSSQRKGAAYRFCAEMKNYITFLTVLISCAIVVHSDKKRKCNNQIFEVIGKLANIPLKLSGCPCRPQGNGPIDRCFLSRKACRNSLRTNSCKPSLVTYSYSCTNGTVTCNPGTSCQKQTCGCDKATLKCLKLNLGTQNMTNVALQLITWLKTCFL</sequence>
<feature type="disulfide bond" evidence="3">
    <location>
        <begin position="125"/>
        <end position="136"/>
    </location>
</feature>